<evidence type="ECO:0000313" key="4">
    <source>
        <dbReference type="Proteomes" id="UP000277580"/>
    </source>
</evidence>
<evidence type="ECO:0000256" key="1">
    <source>
        <dbReference type="SAM" id="MobiDB-lite"/>
    </source>
</evidence>
<dbReference type="InterPro" id="IPR019510">
    <property type="entry name" value="AKAP7-like_phosphoesterase"/>
</dbReference>
<keyword evidence="4" id="KW-1185">Reference proteome</keyword>
<feature type="region of interest" description="Disordered" evidence="1">
    <location>
        <begin position="1"/>
        <end position="93"/>
    </location>
</feature>
<reference evidence="3 4" key="1">
    <citation type="journal article" date="2018" name="Nat. Ecol. Evol.">
        <title>Pezizomycetes genomes reveal the molecular basis of ectomycorrhizal truffle lifestyle.</title>
        <authorList>
            <person name="Murat C."/>
            <person name="Payen T."/>
            <person name="Noel B."/>
            <person name="Kuo A."/>
            <person name="Morin E."/>
            <person name="Chen J."/>
            <person name="Kohler A."/>
            <person name="Krizsan K."/>
            <person name="Balestrini R."/>
            <person name="Da Silva C."/>
            <person name="Montanini B."/>
            <person name="Hainaut M."/>
            <person name="Levati E."/>
            <person name="Barry K.W."/>
            <person name="Belfiori B."/>
            <person name="Cichocki N."/>
            <person name="Clum A."/>
            <person name="Dockter R.B."/>
            <person name="Fauchery L."/>
            <person name="Guy J."/>
            <person name="Iotti M."/>
            <person name="Le Tacon F."/>
            <person name="Lindquist E.A."/>
            <person name="Lipzen A."/>
            <person name="Malagnac F."/>
            <person name="Mello A."/>
            <person name="Molinier V."/>
            <person name="Miyauchi S."/>
            <person name="Poulain J."/>
            <person name="Riccioni C."/>
            <person name="Rubini A."/>
            <person name="Sitrit Y."/>
            <person name="Splivallo R."/>
            <person name="Traeger S."/>
            <person name="Wang M."/>
            <person name="Zifcakova L."/>
            <person name="Wipf D."/>
            <person name="Zambonelli A."/>
            <person name="Paolocci F."/>
            <person name="Nowrousian M."/>
            <person name="Ottonello S."/>
            <person name="Baldrian P."/>
            <person name="Spatafora J.W."/>
            <person name="Henrissat B."/>
            <person name="Nagy L.G."/>
            <person name="Aury J.M."/>
            <person name="Wincker P."/>
            <person name="Grigoriev I.V."/>
            <person name="Bonfante P."/>
            <person name="Martin F.M."/>
        </authorList>
    </citation>
    <scope>NUCLEOTIDE SEQUENCE [LARGE SCALE GENOMIC DNA]</scope>
    <source>
        <strain evidence="3 4">CCBAS932</strain>
    </source>
</reference>
<feature type="compositionally biased region" description="Basic residues" evidence="1">
    <location>
        <begin position="57"/>
        <end position="75"/>
    </location>
</feature>
<organism evidence="3 4">
    <name type="scientific">Morchella conica CCBAS932</name>
    <dbReference type="NCBI Taxonomy" id="1392247"/>
    <lineage>
        <taxon>Eukaryota</taxon>
        <taxon>Fungi</taxon>
        <taxon>Dikarya</taxon>
        <taxon>Ascomycota</taxon>
        <taxon>Pezizomycotina</taxon>
        <taxon>Pezizomycetes</taxon>
        <taxon>Pezizales</taxon>
        <taxon>Morchellaceae</taxon>
        <taxon>Morchella</taxon>
    </lineage>
</organism>
<dbReference type="Proteomes" id="UP000277580">
    <property type="component" value="Unassembled WGS sequence"/>
</dbReference>
<dbReference type="EMBL" id="ML119165">
    <property type="protein sequence ID" value="RPB08311.1"/>
    <property type="molecule type" value="Genomic_DNA"/>
</dbReference>
<dbReference type="AlphaFoldDB" id="A0A3N4KJ10"/>
<dbReference type="InParanoid" id="A0A3N4KJ10"/>
<sequence>MESPLSMESSSSTDSPSSMESPPSMESPSSMEFPFSMESTSPMASQFSTEPTPPPPKPKHKPTPHPPKPKPKPKPTHFLCLPLGHNPPLTPAPSPFNETLLTMTNTLTSYLHQDQKVVLTSAIRPASALMIPLGQLSLPTYAAERAVIKLLNEINFRYLVRQVTWGGGYETIETDLRGLETGSGKWRTGVLYTVPTGNKIADGYERLRDFVAAVRKEFFDGGFLIPEPRYKEEQDPSEEVKLPEIKLKVTVVNTVYSGGPRVRVHKFDAEAAVRKYQGKRLAKDVIVGSVAICRFDEGRGMSMDGWDPVAAVGFEGKTGGLLSIGGLFEKVMVVLQTLGQEVQREAASQVSCASHRIKVFLLAS</sequence>
<dbReference type="STRING" id="1392247.A0A3N4KJ10"/>
<proteinExistence type="predicted"/>
<evidence type="ECO:0000313" key="3">
    <source>
        <dbReference type="EMBL" id="RPB08311.1"/>
    </source>
</evidence>
<gene>
    <name evidence="3" type="ORF">P167DRAFT_549065</name>
</gene>
<dbReference type="OrthoDB" id="277832at2759"/>
<feature type="compositionally biased region" description="Low complexity" evidence="1">
    <location>
        <begin position="1"/>
        <end position="41"/>
    </location>
</feature>
<feature type="domain" description="A-kinase anchor protein 7-like phosphoesterase" evidence="2">
    <location>
        <begin position="75"/>
        <end position="295"/>
    </location>
</feature>
<protein>
    <recommendedName>
        <fullName evidence="2">A-kinase anchor protein 7-like phosphoesterase domain-containing protein</fullName>
    </recommendedName>
</protein>
<dbReference type="Pfam" id="PF10469">
    <property type="entry name" value="AKAP7_NLS"/>
    <property type="match status" value="1"/>
</dbReference>
<name>A0A3N4KJ10_9PEZI</name>
<accession>A0A3N4KJ10</accession>
<dbReference type="Gene3D" id="3.90.1140.10">
    <property type="entry name" value="Cyclic phosphodiesterase"/>
    <property type="match status" value="1"/>
</dbReference>
<evidence type="ECO:0000259" key="2">
    <source>
        <dbReference type="Pfam" id="PF10469"/>
    </source>
</evidence>